<dbReference type="AlphaFoldDB" id="A0A0E9WH32"/>
<evidence type="ECO:0000313" key="2">
    <source>
        <dbReference type="EMBL" id="JAH88875.1"/>
    </source>
</evidence>
<reference evidence="2" key="2">
    <citation type="journal article" date="2015" name="Fish Shellfish Immunol.">
        <title>Early steps in the European eel (Anguilla anguilla)-Vibrio vulnificus interaction in the gills: Role of the RtxA13 toxin.</title>
        <authorList>
            <person name="Callol A."/>
            <person name="Pajuelo D."/>
            <person name="Ebbesson L."/>
            <person name="Teles M."/>
            <person name="MacKenzie S."/>
            <person name="Amaro C."/>
        </authorList>
    </citation>
    <scope>NUCLEOTIDE SEQUENCE</scope>
</reference>
<protein>
    <recommendedName>
        <fullName evidence="3">G-protein coupled receptors family 1 profile domain-containing protein</fullName>
    </recommendedName>
</protein>
<sequence length="48" mass="5609">MCIVLNLYILFIDFWVCGISFDSSLCEIVQRSGYSNAYYNSIILHIRN</sequence>
<reference evidence="2" key="1">
    <citation type="submission" date="2014-11" db="EMBL/GenBank/DDBJ databases">
        <authorList>
            <person name="Amaro Gonzalez C."/>
        </authorList>
    </citation>
    <scope>NUCLEOTIDE SEQUENCE</scope>
</reference>
<feature type="signal peptide" evidence="1">
    <location>
        <begin position="1"/>
        <end position="18"/>
    </location>
</feature>
<evidence type="ECO:0008006" key="3">
    <source>
        <dbReference type="Google" id="ProtNLM"/>
    </source>
</evidence>
<feature type="chain" id="PRO_5002434308" description="G-protein coupled receptors family 1 profile domain-containing protein" evidence="1">
    <location>
        <begin position="19"/>
        <end position="48"/>
    </location>
</feature>
<organism evidence="2">
    <name type="scientific">Anguilla anguilla</name>
    <name type="common">European freshwater eel</name>
    <name type="synonym">Muraena anguilla</name>
    <dbReference type="NCBI Taxonomy" id="7936"/>
    <lineage>
        <taxon>Eukaryota</taxon>
        <taxon>Metazoa</taxon>
        <taxon>Chordata</taxon>
        <taxon>Craniata</taxon>
        <taxon>Vertebrata</taxon>
        <taxon>Euteleostomi</taxon>
        <taxon>Actinopterygii</taxon>
        <taxon>Neopterygii</taxon>
        <taxon>Teleostei</taxon>
        <taxon>Anguilliformes</taxon>
        <taxon>Anguillidae</taxon>
        <taxon>Anguilla</taxon>
    </lineage>
</organism>
<name>A0A0E9WH32_ANGAN</name>
<evidence type="ECO:0000256" key="1">
    <source>
        <dbReference type="SAM" id="SignalP"/>
    </source>
</evidence>
<dbReference type="EMBL" id="GBXM01019702">
    <property type="protein sequence ID" value="JAH88875.1"/>
    <property type="molecule type" value="Transcribed_RNA"/>
</dbReference>
<keyword evidence="1" id="KW-0732">Signal</keyword>
<proteinExistence type="predicted"/>
<accession>A0A0E9WH32</accession>